<feature type="region of interest" description="Disordered" evidence="1">
    <location>
        <begin position="204"/>
        <end position="240"/>
    </location>
</feature>
<dbReference type="Proteomes" id="UP000031561">
    <property type="component" value="Unassembled WGS sequence"/>
</dbReference>
<protein>
    <submittedName>
        <fullName evidence="2">Uncharacterized protein</fullName>
    </submittedName>
</protein>
<dbReference type="RefSeq" id="WP_166282834.1">
    <property type="nucleotide sequence ID" value="NZ_JTHE03000082.1"/>
</dbReference>
<organism evidence="2 3">
    <name type="scientific">Lyngbya confervoides BDU141951</name>
    <dbReference type="NCBI Taxonomy" id="1574623"/>
    <lineage>
        <taxon>Bacteria</taxon>
        <taxon>Bacillati</taxon>
        <taxon>Cyanobacteriota</taxon>
        <taxon>Cyanophyceae</taxon>
        <taxon>Oscillatoriophycideae</taxon>
        <taxon>Oscillatoriales</taxon>
        <taxon>Microcoleaceae</taxon>
        <taxon>Lyngbya</taxon>
    </lineage>
</organism>
<evidence type="ECO:0000313" key="2">
    <source>
        <dbReference type="EMBL" id="MCM1983983.1"/>
    </source>
</evidence>
<feature type="region of interest" description="Disordered" evidence="1">
    <location>
        <begin position="21"/>
        <end position="45"/>
    </location>
</feature>
<reference evidence="2 3" key="1">
    <citation type="journal article" date="2015" name="Genome Announc.">
        <title>Draft Genome Sequence of Filamentous Marine Cyanobacterium Lyngbya confervoides Strain BDU141951.</title>
        <authorList>
            <person name="Chandrababunaidu M.M."/>
            <person name="Sen D."/>
            <person name="Tripathy S."/>
        </authorList>
    </citation>
    <scope>NUCLEOTIDE SEQUENCE [LARGE SCALE GENOMIC DNA]</scope>
    <source>
        <strain evidence="2 3">BDU141951</strain>
    </source>
</reference>
<dbReference type="AlphaFoldDB" id="A0ABD4T6B4"/>
<accession>A0ABD4T6B4</accession>
<dbReference type="EMBL" id="JTHE03000082">
    <property type="protein sequence ID" value="MCM1983983.1"/>
    <property type="molecule type" value="Genomic_DNA"/>
</dbReference>
<sequence>MTYTLANKAVHHDLSFFLSQKSTPVGDPPDCHQNPDSQTQGGQSQPRLVSLDLLNALASHFRHHSELKEEDALLIQLNHRPVFFRQGSQPESFKDLQRFEHQMVQAFMKAETIQGSIHLWVNESDQPAYHLDARDVLCNAINYQAPEAVDNAWTTALRPSDNSPRHEPSLAQELREAQAELATTKACLADVMQRLELLEAHASQQTPIPVGGEPHRAEQLSQTRPGESIPPAPGDRPSNPVRREGLNIGPVQLRNFAKHSVTRLKQAVKRKIDQSKQALVNQVNSIQRAIAAKIHQGQQSIASVWMSVVIEPSLATIANSFGTDLQEGGKVLQTKRYQITQKENETHIVRQASAIARPAAESNLQGNEAQGLPDLTVIGHRWTQHSLSAATEMVSNLLQND</sequence>
<comment type="caution">
    <text evidence="2">The sequence shown here is derived from an EMBL/GenBank/DDBJ whole genome shotgun (WGS) entry which is preliminary data.</text>
</comment>
<keyword evidence="3" id="KW-1185">Reference proteome</keyword>
<name>A0ABD4T6B4_9CYAN</name>
<evidence type="ECO:0000313" key="3">
    <source>
        <dbReference type="Proteomes" id="UP000031561"/>
    </source>
</evidence>
<evidence type="ECO:0000256" key="1">
    <source>
        <dbReference type="SAM" id="MobiDB-lite"/>
    </source>
</evidence>
<gene>
    <name evidence="2" type="ORF">QQ91_0014260</name>
</gene>
<feature type="compositionally biased region" description="Polar residues" evidence="1">
    <location>
        <begin position="34"/>
        <end position="45"/>
    </location>
</feature>
<proteinExistence type="predicted"/>